<proteinExistence type="predicted"/>
<organism evidence="1 2">
    <name type="scientific">Tenebrio molitor</name>
    <name type="common">Yellow mealworm beetle</name>
    <dbReference type="NCBI Taxonomy" id="7067"/>
    <lineage>
        <taxon>Eukaryota</taxon>
        <taxon>Metazoa</taxon>
        <taxon>Ecdysozoa</taxon>
        <taxon>Arthropoda</taxon>
        <taxon>Hexapoda</taxon>
        <taxon>Insecta</taxon>
        <taxon>Pterygota</taxon>
        <taxon>Neoptera</taxon>
        <taxon>Endopterygota</taxon>
        <taxon>Coleoptera</taxon>
        <taxon>Polyphaga</taxon>
        <taxon>Cucujiformia</taxon>
        <taxon>Tenebrionidae</taxon>
        <taxon>Tenebrio</taxon>
    </lineage>
</organism>
<evidence type="ECO:0000313" key="1">
    <source>
        <dbReference type="EMBL" id="KAH0816322.1"/>
    </source>
</evidence>
<keyword evidence="2" id="KW-1185">Reference proteome</keyword>
<dbReference type="AlphaFoldDB" id="A0A8J6LDE9"/>
<protein>
    <submittedName>
        <fullName evidence="1">Uncharacterized protein</fullName>
    </submittedName>
</protein>
<gene>
    <name evidence="1" type="ORF">GEV33_006469</name>
</gene>
<sequence>MTTRISRVFISGCIILHSVPPPPPNPLRFLASRPRTE</sequence>
<reference evidence="1" key="2">
    <citation type="submission" date="2021-08" db="EMBL/GenBank/DDBJ databases">
        <authorList>
            <person name="Eriksson T."/>
        </authorList>
    </citation>
    <scope>NUCLEOTIDE SEQUENCE</scope>
    <source>
        <strain evidence="1">Stoneville</strain>
        <tissue evidence="1">Whole head</tissue>
    </source>
</reference>
<reference evidence="1" key="1">
    <citation type="journal article" date="2020" name="J Insects Food Feed">
        <title>The yellow mealworm (Tenebrio molitor) genome: a resource for the emerging insects as food and feed industry.</title>
        <authorList>
            <person name="Eriksson T."/>
            <person name="Andere A."/>
            <person name="Kelstrup H."/>
            <person name="Emery V."/>
            <person name="Picard C."/>
        </authorList>
    </citation>
    <scope>NUCLEOTIDE SEQUENCE</scope>
    <source>
        <strain evidence="1">Stoneville</strain>
        <tissue evidence="1">Whole head</tissue>
    </source>
</reference>
<accession>A0A8J6LDE9</accession>
<name>A0A8J6LDE9_TENMO</name>
<dbReference type="Proteomes" id="UP000719412">
    <property type="component" value="Unassembled WGS sequence"/>
</dbReference>
<dbReference type="EMBL" id="JABDTM020021730">
    <property type="protein sequence ID" value="KAH0816322.1"/>
    <property type="molecule type" value="Genomic_DNA"/>
</dbReference>
<comment type="caution">
    <text evidence="1">The sequence shown here is derived from an EMBL/GenBank/DDBJ whole genome shotgun (WGS) entry which is preliminary data.</text>
</comment>
<evidence type="ECO:0000313" key="2">
    <source>
        <dbReference type="Proteomes" id="UP000719412"/>
    </source>
</evidence>